<proteinExistence type="predicted"/>
<dbReference type="OrthoDB" id="1534647at2759"/>
<protein>
    <recommendedName>
        <fullName evidence="1">F-box domain-containing protein</fullName>
    </recommendedName>
</protein>
<evidence type="ECO:0000313" key="3">
    <source>
        <dbReference type="Proteomes" id="UP000224567"/>
    </source>
</evidence>
<dbReference type="SUPFAM" id="SSF52047">
    <property type="entry name" value="RNI-like"/>
    <property type="match status" value="1"/>
</dbReference>
<dbReference type="InterPro" id="IPR036047">
    <property type="entry name" value="F-box-like_dom_sf"/>
</dbReference>
<dbReference type="EMBL" id="MLFT02000012">
    <property type="protein sequence ID" value="PHT32473.1"/>
    <property type="molecule type" value="Genomic_DNA"/>
</dbReference>
<evidence type="ECO:0000313" key="2">
    <source>
        <dbReference type="EMBL" id="PHT32473.1"/>
    </source>
</evidence>
<dbReference type="Pfam" id="PF00646">
    <property type="entry name" value="F-box"/>
    <property type="match status" value="1"/>
</dbReference>
<dbReference type="Gene3D" id="3.80.10.10">
    <property type="entry name" value="Ribonuclease Inhibitor"/>
    <property type="match status" value="2"/>
</dbReference>
<evidence type="ECO:0000259" key="1">
    <source>
        <dbReference type="Pfam" id="PF00646"/>
    </source>
</evidence>
<organism evidence="2 3">
    <name type="scientific">Capsicum baccatum</name>
    <name type="common">Peruvian pepper</name>
    <dbReference type="NCBI Taxonomy" id="33114"/>
    <lineage>
        <taxon>Eukaryota</taxon>
        <taxon>Viridiplantae</taxon>
        <taxon>Streptophyta</taxon>
        <taxon>Embryophyta</taxon>
        <taxon>Tracheophyta</taxon>
        <taxon>Spermatophyta</taxon>
        <taxon>Magnoliopsida</taxon>
        <taxon>eudicotyledons</taxon>
        <taxon>Gunneridae</taxon>
        <taxon>Pentapetalae</taxon>
        <taxon>asterids</taxon>
        <taxon>lamiids</taxon>
        <taxon>Solanales</taxon>
        <taxon>Solanaceae</taxon>
        <taxon>Solanoideae</taxon>
        <taxon>Capsiceae</taxon>
        <taxon>Capsicum</taxon>
    </lineage>
</organism>
<dbReference type="InterPro" id="IPR013101">
    <property type="entry name" value="LRR_PRU1-like"/>
</dbReference>
<feature type="domain" description="F-box" evidence="1">
    <location>
        <begin position="16"/>
        <end position="50"/>
    </location>
</feature>
<dbReference type="Pfam" id="PF07723">
    <property type="entry name" value="LRR_2"/>
    <property type="match status" value="2"/>
</dbReference>
<dbReference type="Proteomes" id="UP000224567">
    <property type="component" value="Unassembled WGS sequence"/>
</dbReference>
<dbReference type="PANTHER" id="PTHR31639">
    <property type="entry name" value="F-BOX PROTEIN-LIKE"/>
    <property type="match status" value="1"/>
</dbReference>
<accession>A0A2G2VHN1</accession>
<sequence>MARTERQRATTDILSVCLIQKILCYLSYKEASRMRILSKTWQQAWLTLPNLEFRVEYMSRGAEIVDAIMERYRDDKIPIDKFEFSNCSGSNDSDLFFVRINTWLDMALQNGKCLRELVLRGDCNLMDVSLSSGVANCYSLRKLSLSHISLDENVLQTLLSSCPLIVYFNLDDCRGLGKIELLNLQKIKSISIKEVRNMHKLKSLELKYVRISDGSLENLISRSQSLKVLMIQKCPGIGNIDSSNLVSLDYIGDQIPELKMAIVQFHQVVYGKASCSGKVYKDNNEVGRKKCYGPKLIAEERAKEQVCTRWLYLQQCTMCGQERNLRVFQKSTSPTTVITKVITQEAILRTSQLPEIRLLSSVRDYHRGA</sequence>
<reference evidence="3" key="2">
    <citation type="journal article" date="2017" name="J. Anim. Genet.">
        <title>Multiple reference genome sequences of hot pepper reveal the massive evolution of plant disease resistance genes by retroduplication.</title>
        <authorList>
            <person name="Kim S."/>
            <person name="Park J."/>
            <person name="Yeom S.-I."/>
            <person name="Kim Y.-M."/>
            <person name="Seo E."/>
            <person name="Kim K.-T."/>
            <person name="Kim M.-S."/>
            <person name="Lee J.M."/>
            <person name="Cheong K."/>
            <person name="Shin H.-S."/>
            <person name="Kim S.-B."/>
            <person name="Han K."/>
            <person name="Lee J."/>
            <person name="Park M."/>
            <person name="Lee H.-A."/>
            <person name="Lee H.-Y."/>
            <person name="Lee Y."/>
            <person name="Oh S."/>
            <person name="Lee J.H."/>
            <person name="Choi E."/>
            <person name="Choi E."/>
            <person name="Lee S.E."/>
            <person name="Jeon J."/>
            <person name="Kim H."/>
            <person name="Choi G."/>
            <person name="Song H."/>
            <person name="Lee J."/>
            <person name="Lee S.-C."/>
            <person name="Kwon J.-K."/>
            <person name="Lee H.-Y."/>
            <person name="Koo N."/>
            <person name="Hong Y."/>
            <person name="Kim R.W."/>
            <person name="Kang W.-H."/>
            <person name="Huh J.H."/>
            <person name="Kang B.-C."/>
            <person name="Yang T.-J."/>
            <person name="Lee Y.-H."/>
            <person name="Bennetzen J.L."/>
            <person name="Choi D."/>
        </authorList>
    </citation>
    <scope>NUCLEOTIDE SEQUENCE [LARGE SCALE GENOMIC DNA]</scope>
    <source>
        <strain evidence="3">cv. PBC81</strain>
    </source>
</reference>
<keyword evidence="3" id="KW-1185">Reference proteome</keyword>
<comment type="caution">
    <text evidence="2">The sequence shown here is derived from an EMBL/GenBank/DDBJ whole genome shotgun (WGS) entry which is preliminary data.</text>
</comment>
<dbReference type="InterPro" id="IPR001810">
    <property type="entry name" value="F-box_dom"/>
</dbReference>
<dbReference type="STRING" id="33114.A0A2G2VHN1"/>
<dbReference type="InterPro" id="IPR032675">
    <property type="entry name" value="LRR_dom_sf"/>
</dbReference>
<dbReference type="AlphaFoldDB" id="A0A2G2VHN1"/>
<gene>
    <name evidence="2" type="ORF">CQW23_28810</name>
</gene>
<name>A0A2G2VHN1_CAPBA</name>
<reference evidence="2 3" key="1">
    <citation type="journal article" date="2017" name="Genome Biol.">
        <title>New reference genome sequences of hot pepper reveal the massive evolution of plant disease-resistance genes by retroduplication.</title>
        <authorList>
            <person name="Kim S."/>
            <person name="Park J."/>
            <person name="Yeom S.I."/>
            <person name="Kim Y.M."/>
            <person name="Seo E."/>
            <person name="Kim K.T."/>
            <person name="Kim M.S."/>
            <person name="Lee J.M."/>
            <person name="Cheong K."/>
            <person name="Shin H.S."/>
            <person name="Kim S.B."/>
            <person name="Han K."/>
            <person name="Lee J."/>
            <person name="Park M."/>
            <person name="Lee H.A."/>
            <person name="Lee H.Y."/>
            <person name="Lee Y."/>
            <person name="Oh S."/>
            <person name="Lee J.H."/>
            <person name="Choi E."/>
            <person name="Choi E."/>
            <person name="Lee S.E."/>
            <person name="Jeon J."/>
            <person name="Kim H."/>
            <person name="Choi G."/>
            <person name="Song H."/>
            <person name="Lee J."/>
            <person name="Lee S.C."/>
            <person name="Kwon J.K."/>
            <person name="Lee H.Y."/>
            <person name="Koo N."/>
            <person name="Hong Y."/>
            <person name="Kim R.W."/>
            <person name="Kang W.H."/>
            <person name="Huh J.H."/>
            <person name="Kang B.C."/>
            <person name="Yang T.J."/>
            <person name="Lee Y.H."/>
            <person name="Bennetzen J.L."/>
            <person name="Choi D."/>
        </authorList>
    </citation>
    <scope>NUCLEOTIDE SEQUENCE [LARGE SCALE GENOMIC DNA]</scope>
    <source>
        <strain evidence="3">cv. PBC81</strain>
    </source>
</reference>
<dbReference type="PANTHER" id="PTHR31639:SF42">
    <property type="entry name" value="OS02G0160200 PROTEIN"/>
    <property type="match status" value="1"/>
</dbReference>
<dbReference type="SUPFAM" id="SSF81383">
    <property type="entry name" value="F-box domain"/>
    <property type="match status" value="1"/>
</dbReference>